<keyword evidence="3" id="KW-1185">Reference proteome</keyword>
<dbReference type="OrthoDB" id="116031at2"/>
<organism evidence="2 3">
    <name type="scientific">Deinococcus cavernae</name>
    <dbReference type="NCBI Taxonomy" id="2320857"/>
    <lineage>
        <taxon>Bacteria</taxon>
        <taxon>Thermotogati</taxon>
        <taxon>Deinococcota</taxon>
        <taxon>Deinococci</taxon>
        <taxon>Deinococcales</taxon>
        <taxon>Deinococcaceae</taxon>
        <taxon>Deinococcus</taxon>
    </lineage>
</organism>
<dbReference type="Proteomes" id="UP000286287">
    <property type="component" value="Unassembled WGS sequence"/>
</dbReference>
<dbReference type="Gene3D" id="2.30.110.10">
    <property type="entry name" value="Electron Transport, Fmn-binding Protein, Chain A"/>
    <property type="match status" value="1"/>
</dbReference>
<dbReference type="RefSeq" id="WP_119762251.1">
    <property type="nucleotide sequence ID" value="NZ_QYUJ01000014.1"/>
</dbReference>
<evidence type="ECO:0000313" key="2">
    <source>
        <dbReference type="EMBL" id="RJF71257.1"/>
    </source>
</evidence>
<evidence type="ECO:0000313" key="3">
    <source>
        <dbReference type="Proteomes" id="UP000286287"/>
    </source>
</evidence>
<gene>
    <name evidence="2" type="ORF">D3875_06405</name>
</gene>
<dbReference type="EMBL" id="QYUJ01000014">
    <property type="protein sequence ID" value="RJF71257.1"/>
    <property type="molecule type" value="Genomic_DNA"/>
</dbReference>
<sequence length="206" mass="23532">MTDFYDPRQRGPSLSRRPHNRRDDGWISELLRRGRIGRVATLWQGEDGQAFPFITPLAYVYRPHHGDIVYHTNIVGRLRANTDQGQPATFETSEIGGLLPSNSPLELSVQYRSVIVFGRARVLTDPDEKRGALTELSERVFPGLRVGQETRPISDADLARTSVYSLHIERWSGKENWPDEADQEGDWPALPAHLLHPWHLTERHDP</sequence>
<protein>
    <submittedName>
        <fullName evidence="2">Pyridoxamine 5'-phosphate oxidase family protein</fullName>
    </submittedName>
</protein>
<dbReference type="Pfam" id="PF12900">
    <property type="entry name" value="Pyridox_ox_2"/>
    <property type="match status" value="1"/>
</dbReference>
<dbReference type="InterPro" id="IPR012349">
    <property type="entry name" value="Split_barrel_FMN-bd"/>
</dbReference>
<dbReference type="InterPro" id="IPR024747">
    <property type="entry name" value="Pyridox_Oxase-rel"/>
</dbReference>
<reference evidence="2 3" key="1">
    <citation type="submission" date="2018-09" db="EMBL/GenBank/DDBJ databases">
        <authorList>
            <person name="Zhu H."/>
        </authorList>
    </citation>
    <scope>NUCLEOTIDE SEQUENCE [LARGE SCALE GENOMIC DNA]</scope>
    <source>
        <strain evidence="2 3">K2S05-167</strain>
    </source>
</reference>
<dbReference type="PANTHER" id="PTHR34071:SF2">
    <property type="entry name" value="FLAVIN-NUCLEOTIDE-BINDING PROTEIN"/>
    <property type="match status" value="1"/>
</dbReference>
<name>A0A418V5B6_9DEIO</name>
<dbReference type="SUPFAM" id="SSF50475">
    <property type="entry name" value="FMN-binding split barrel"/>
    <property type="match status" value="1"/>
</dbReference>
<comment type="caution">
    <text evidence="2">The sequence shown here is derived from an EMBL/GenBank/DDBJ whole genome shotgun (WGS) entry which is preliminary data.</text>
</comment>
<accession>A0A418V5B6</accession>
<evidence type="ECO:0000256" key="1">
    <source>
        <dbReference type="SAM" id="MobiDB-lite"/>
    </source>
</evidence>
<proteinExistence type="predicted"/>
<dbReference type="PANTHER" id="PTHR34071">
    <property type="entry name" value="5-NITROIMIDAZOLE ANTIBIOTICS RESISTANCE PROTEIN, NIMA-FAMILY-RELATED PROTEIN-RELATED"/>
    <property type="match status" value="1"/>
</dbReference>
<feature type="region of interest" description="Disordered" evidence="1">
    <location>
        <begin position="1"/>
        <end position="20"/>
    </location>
</feature>
<dbReference type="AlphaFoldDB" id="A0A418V5B6"/>